<dbReference type="InterPro" id="IPR025660">
    <property type="entry name" value="Pept_his_AS"/>
</dbReference>
<evidence type="ECO:0000256" key="6">
    <source>
        <dbReference type="ARBA" id="ARBA00023180"/>
    </source>
</evidence>
<dbReference type="InterPro" id="IPR038765">
    <property type="entry name" value="Papain-like_cys_pep_sf"/>
</dbReference>
<feature type="domain" description="Cathepsin propeptide inhibitor" evidence="9">
    <location>
        <begin position="28"/>
        <end position="87"/>
    </location>
</feature>
<keyword evidence="3" id="KW-0378">Hydrolase</keyword>
<dbReference type="SMART" id="SM00848">
    <property type="entry name" value="Inhibitor_I29"/>
    <property type="match status" value="1"/>
</dbReference>
<evidence type="ECO:0000259" key="9">
    <source>
        <dbReference type="SMART" id="SM00848"/>
    </source>
</evidence>
<dbReference type="Pfam" id="PF00112">
    <property type="entry name" value="Peptidase_C1"/>
    <property type="match status" value="1"/>
</dbReference>
<proteinExistence type="evidence at transcript level"/>
<dbReference type="GO" id="GO:0008234">
    <property type="term" value="F:cysteine-type peptidase activity"/>
    <property type="evidence" value="ECO:0007669"/>
    <property type="project" value="UniProtKB-KW"/>
</dbReference>
<dbReference type="EMBL" id="BT143035">
    <property type="protein sequence ID" value="AFK42829.1"/>
    <property type="molecule type" value="mRNA"/>
</dbReference>
<dbReference type="Pfam" id="PF08246">
    <property type="entry name" value="Inhibitor_I29"/>
    <property type="match status" value="1"/>
</dbReference>
<evidence type="ECO:0008006" key="11">
    <source>
        <dbReference type="Google" id="ProtNLM"/>
    </source>
</evidence>
<dbReference type="AlphaFoldDB" id="I3SRD7"/>
<keyword evidence="2" id="KW-0645">Protease</keyword>
<keyword evidence="4" id="KW-0788">Thiol protease</keyword>
<dbReference type="InterPro" id="IPR039417">
    <property type="entry name" value="Peptidase_C1A_papain-like"/>
</dbReference>
<name>I3SRD7_LOTJA</name>
<evidence type="ECO:0000313" key="10">
    <source>
        <dbReference type="EMBL" id="AFK42829.1"/>
    </source>
</evidence>
<protein>
    <recommendedName>
        <fullName evidence="11">Cysteine proteinase</fullName>
    </recommendedName>
</protein>
<evidence type="ECO:0000256" key="5">
    <source>
        <dbReference type="ARBA" id="ARBA00023157"/>
    </source>
</evidence>
<sequence>MKAIAAICLFFVCVYSAPTFNVELDSHWALFKTTFGKQYSTAEEITRRLAWEANVAIIRQHNLEHDLGLHTYTLGLNNYADLTNAEFNQVMNGLRVNASQTKSANRRTYVAPVGVELPTSVDWRTKGYVTPIKDQGQCGSCWAFSSTGSLEGQHFAKTGQLVSLSEQNLTDCSQKQGNMGCNGGLMDQAFTYIKENNGIDTESSYPYKAVDEKCHFKAADVGATDTGYTDIAQQDENALQSAIATVGPISVAIDASHSSFQLYRSGAYNERACSATQLDHGVLAVGYDSEDGKDYYIVKNSWGTSWGQKGYIWMTRNKNNQCGIATMSTYPTV</sequence>
<dbReference type="InterPro" id="IPR013128">
    <property type="entry name" value="Peptidase_C1A"/>
</dbReference>
<evidence type="ECO:0000256" key="1">
    <source>
        <dbReference type="ARBA" id="ARBA00008455"/>
    </source>
</evidence>
<dbReference type="SUPFAM" id="SSF54001">
    <property type="entry name" value="Cysteine proteinases"/>
    <property type="match status" value="1"/>
</dbReference>
<dbReference type="CDD" id="cd02248">
    <property type="entry name" value="Peptidase_C1A"/>
    <property type="match status" value="1"/>
</dbReference>
<evidence type="ECO:0000256" key="3">
    <source>
        <dbReference type="ARBA" id="ARBA00022801"/>
    </source>
</evidence>
<evidence type="ECO:0000256" key="7">
    <source>
        <dbReference type="SAM" id="SignalP"/>
    </source>
</evidence>
<keyword evidence="7" id="KW-0732">Signal</keyword>
<dbReference type="FunFam" id="3.90.70.10:FF:000006">
    <property type="entry name" value="Cathepsin S"/>
    <property type="match status" value="1"/>
</dbReference>
<dbReference type="SMART" id="SM00645">
    <property type="entry name" value="Pept_C1"/>
    <property type="match status" value="1"/>
</dbReference>
<dbReference type="MEROPS" id="C01.092"/>
<feature type="chain" id="PRO_5018525249" description="Cysteine proteinase" evidence="7">
    <location>
        <begin position="17"/>
        <end position="333"/>
    </location>
</feature>
<dbReference type="InterPro" id="IPR000169">
    <property type="entry name" value="Pept_cys_AS"/>
</dbReference>
<dbReference type="PROSITE" id="PS00639">
    <property type="entry name" value="THIOL_PROTEASE_HIS"/>
    <property type="match status" value="1"/>
</dbReference>
<reference evidence="10" key="1">
    <citation type="submission" date="2012-05" db="EMBL/GenBank/DDBJ databases">
        <authorList>
            <person name="Krishnakumar V."/>
            <person name="Cheung F."/>
            <person name="Xiao Y."/>
            <person name="Chan A."/>
            <person name="Moskal W.A."/>
            <person name="Town C.D."/>
        </authorList>
    </citation>
    <scope>NUCLEOTIDE SEQUENCE</scope>
</reference>
<organism evidence="10">
    <name type="scientific">Lotus japonicus</name>
    <name type="common">Lotus corniculatus var. japonicus</name>
    <dbReference type="NCBI Taxonomy" id="34305"/>
    <lineage>
        <taxon>Eukaryota</taxon>
        <taxon>Viridiplantae</taxon>
        <taxon>Streptophyta</taxon>
        <taxon>Embryophyta</taxon>
        <taxon>Tracheophyta</taxon>
        <taxon>Spermatophyta</taxon>
        <taxon>Magnoliopsida</taxon>
        <taxon>eudicotyledons</taxon>
        <taxon>Gunneridae</taxon>
        <taxon>Pentapetalae</taxon>
        <taxon>rosids</taxon>
        <taxon>fabids</taxon>
        <taxon>Fabales</taxon>
        <taxon>Fabaceae</taxon>
        <taxon>Papilionoideae</taxon>
        <taxon>50 kb inversion clade</taxon>
        <taxon>NPAAA clade</taxon>
        <taxon>Hologalegina</taxon>
        <taxon>robinioid clade</taxon>
        <taxon>Loteae</taxon>
        <taxon>Lotus</taxon>
    </lineage>
</organism>
<dbReference type="PANTHER" id="PTHR12411">
    <property type="entry name" value="CYSTEINE PROTEASE FAMILY C1-RELATED"/>
    <property type="match status" value="1"/>
</dbReference>
<dbReference type="PRINTS" id="PR00705">
    <property type="entry name" value="PAPAIN"/>
</dbReference>
<keyword evidence="6" id="KW-0325">Glycoprotein</keyword>
<keyword evidence="5" id="KW-1015">Disulfide bond</keyword>
<evidence type="ECO:0000256" key="4">
    <source>
        <dbReference type="ARBA" id="ARBA00022807"/>
    </source>
</evidence>
<dbReference type="Gene3D" id="3.90.70.10">
    <property type="entry name" value="Cysteine proteinases"/>
    <property type="match status" value="1"/>
</dbReference>
<feature type="domain" description="Peptidase C1A papain C-terminal" evidence="8">
    <location>
        <begin position="117"/>
        <end position="332"/>
    </location>
</feature>
<dbReference type="PROSITE" id="PS00139">
    <property type="entry name" value="THIOL_PROTEASE_CYS"/>
    <property type="match status" value="1"/>
</dbReference>
<comment type="similarity">
    <text evidence="1">Belongs to the peptidase C1 family.</text>
</comment>
<feature type="signal peptide" evidence="7">
    <location>
        <begin position="1"/>
        <end position="16"/>
    </location>
</feature>
<evidence type="ECO:0000259" key="8">
    <source>
        <dbReference type="SMART" id="SM00645"/>
    </source>
</evidence>
<dbReference type="InterPro" id="IPR000668">
    <property type="entry name" value="Peptidase_C1A_C"/>
</dbReference>
<dbReference type="InterPro" id="IPR013201">
    <property type="entry name" value="Prot_inhib_I29"/>
</dbReference>
<dbReference type="GO" id="GO:0006508">
    <property type="term" value="P:proteolysis"/>
    <property type="evidence" value="ECO:0007669"/>
    <property type="project" value="UniProtKB-KW"/>
</dbReference>
<evidence type="ECO:0000256" key="2">
    <source>
        <dbReference type="ARBA" id="ARBA00022670"/>
    </source>
</evidence>
<accession>I3SRD7</accession>